<gene>
    <name evidence="1" type="ORF">L1987_53062</name>
</gene>
<accession>A0ACB9EV64</accession>
<dbReference type="Proteomes" id="UP001056120">
    <property type="component" value="Linkage Group LG17"/>
</dbReference>
<comment type="caution">
    <text evidence="1">The sequence shown here is derived from an EMBL/GenBank/DDBJ whole genome shotgun (WGS) entry which is preliminary data.</text>
</comment>
<name>A0ACB9EV64_9ASTR</name>
<sequence>MKVGDIYCWQSDITSTPTKMKSLMPNLFNPTLHSSAGFSAASTLDAADRQIISSFGWSHVTADPHLCC</sequence>
<evidence type="ECO:0000313" key="1">
    <source>
        <dbReference type="EMBL" id="KAI3762625.1"/>
    </source>
</evidence>
<keyword evidence="2" id="KW-1185">Reference proteome</keyword>
<evidence type="ECO:0000313" key="2">
    <source>
        <dbReference type="Proteomes" id="UP001056120"/>
    </source>
</evidence>
<dbReference type="EMBL" id="CM042034">
    <property type="protein sequence ID" value="KAI3762625.1"/>
    <property type="molecule type" value="Genomic_DNA"/>
</dbReference>
<proteinExistence type="predicted"/>
<reference evidence="1 2" key="2">
    <citation type="journal article" date="2022" name="Mol. Ecol. Resour.">
        <title>The genomes of chicory, endive, great burdock and yacon provide insights into Asteraceae paleo-polyploidization history and plant inulin production.</title>
        <authorList>
            <person name="Fan W."/>
            <person name="Wang S."/>
            <person name="Wang H."/>
            <person name="Wang A."/>
            <person name="Jiang F."/>
            <person name="Liu H."/>
            <person name="Zhao H."/>
            <person name="Xu D."/>
            <person name="Zhang Y."/>
        </authorList>
    </citation>
    <scope>NUCLEOTIDE SEQUENCE [LARGE SCALE GENOMIC DNA]</scope>
    <source>
        <strain evidence="2">cv. Yunnan</strain>
        <tissue evidence="1">Leaves</tissue>
    </source>
</reference>
<reference evidence="2" key="1">
    <citation type="journal article" date="2022" name="Mol. Ecol. Resour.">
        <title>The genomes of chicory, endive, great burdock and yacon provide insights into Asteraceae palaeo-polyploidization history and plant inulin production.</title>
        <authorList>
            <person name="Fan W."/>
            <person name="Wang S."/>
            <person name="Wang H."/>
            <person name="Wang A."/>
            <person name="Jiang F."/>
            <person name="Liu H."/>
            <person name="Zhao H."/>
            <person name="Xu D."/>
            <person name="Zhang Y."/>
        </authorList>
    </citation>
    <scope>NUCLEOTIDE SEQUENCE [LARGE SCALE GENOMIC DNA]</scope>
    <source>
        <strain evidence="2">cv. Yunnan</strain>
    </source>
</reference>
<organism evidence="1 2">
    <name type="scientific">Smallanthus sonchifolius</name>
    <dbReference type="NCBI Taxonomy" id="185202"/>
    <lineage>
        <taxon>Eukaryota</taxon>
        <taxon>Viridiplantae</taxon>
        <taxon>Streptophyta</taxon>
        <taxon>Embryophyta</taxon>
        <taxon>Tracheophyta</taxon>
        <taxon>Spermatophyta</taxon>
        <taxon>Magnoliopsida</taxon>
        <taxon>eudicotyledons</taxon>
        <taxon>Gunneridae</taxon>
        <taxon>Pentapetalae</taxon>
        <taxon>asterids</taxon>
        <taxon>campanulids</taxon>
        <taxon>Asterales</taxon>
        <taxon>Asteraceae</taxon>
        <taxon>Asteroideae</taxon>
        <taxon>Heliantheae alliance</taxon>
        <taxon>Millerieae</taxon>
        <taxon>Smallanthus</taxon>
    </lineage>
</organism>
<protein>
    <submittedName>
        <fullName evidence="1">Uncharacterized protein</fullName>
    </submittedName>
</protein>